<proteinExistence type="predicted"/>
<dbReference type="EMBL" id="CM042882">
    <property type="protein sequence ID" value="KAI4383727.1"/>
    <property type="molecule type" value="Genomic_DNA"/>
</dbReference>
<reference evidence="2" key="1">
    <citation type="journal article" date="2023" name="Front. Plant Sci.">
        <title>Chromosomal-level genome assembly of Melastoma candidum provides insights into trichome evolution.</title>
        <authorList>
            <person name="Zhong Y."/>
            <person name="Wu W."/>
            <person name="Sun C."/>
            <person name="Zou P."/>
            <person name="Liu Y."/>
            <person name="Dai S."/>
            <person name="Zhou R."/>
        </authorList>
    </citation>
    <scope>NUCLEOTIDE SEQUENCE [LARGE SCALE GENOMIC DNA]</scope>
</reference>
<organism evidence="1 2">
    <name type="scientific">Melastoma candidum</name>
    <dbReference type="NCBI Taxonomy" id="119954"/>
    <lineage>
        <taxon>Eukaryota</taxon>
        <taxon>Viridiplantae</taxon>
        <taxon>Streptophyta</taxon>
        <taxon>Embryophyta</taxon>
        <taxon>Tracheophyta</taxon>
        <taxon>Spermatophyta</taxon>
        <taxon>Magnoliopsida</taxon>
        <taxon>eudicotyledons</taxon>
        <taxon>Gunneridae</taxon>
        <taxon>Pentapetalae</taxon>
        <taxon>rosids</taxon>
        <taxon>malvids</taxon>
        <taxon>Myrtales</taxon>
        <taxon>Melastomataceae</taxon>
        <taxon>Melastomatoideae</taxon>
        <taxon>Melastomateae</taxon>
        <taxon>Melastoma</taxon>
    </lineage>
</organism>
<keyword evidence="2" id="KW-1185">Reference proteome</keyword>
<sequence>MVLLSETASATTVQLGFSEPFPEDHRPTTASQRFDFSEDLSLRKDRNVQVIIKVRPLSIAEVSMQGYGKCVRQESCQCITWTGHPESRFTFDLVADENVSQEKLFKVAGVPMVENCVAGYNSWMFAYGQKVVTGVDELTSELREGEDKIRVVQRDLENSKQLSLEAQERVSLNESKFSALRYSLSSFALSTTHFEQREVCARARLSVSSSCLKQKHEALASVAARKEEIELILVVNQRAEDDLRDKLATL</sequence>
<evidence type="ECO:0000313" key="2">
    <source>
        <dbReference type="Proteomes" id="UP001057402"/>
    </source>
</evidence>
<gene>
    <name evidence="1" type="ORF">MLD38_009530</name>
</gene>
<comment type="caution">
    <text evidence="1">The sequence shown here is derived from an EMBL/GenBank/DDBJ whole genome shotgun (WGS) entry which is preliminary data.</text>
</comment>
<protein>
    <submittedName>
        <fullName evidence="1">Uncharacterized protein</fullName>
    </submittedName>
</protein>
<accession>A0ACB9RXJ2</accession>
<evidence type="ECO:0000313" key="1">
    <source>
        <dbReference type="EMBL" id="KAI4383727.1"/>
    </source>
</evidence>
<dbReference type="Proteomes" id="UP001057402">
    <property type="component" value="Chromosome 3"/>
</dbReference>
<name>A0ACB9RXJ2_9MYRT</name>